<feature type="region of interest" description="Disordered" evidence="1">
    <location>
        <begin position="80"/>
        <end position="100"/>
    </location>
</feature>
<dbReference type="EMBL" id="BK014749">
    <property type="protein sequence ID" value="DAD73970.1"/>
    <property type="molecule type" value="Genomic_DNA"/>
</dbReference>
<organism evidence="2">
    <name type="scientific">Podoviridae sp. ctc5632</name>
    <dbReference type="NCBI Taxonomy" id="2826565"/>
    <lineage>
        <taxon>Viruses</taxon>
        <taxon>Duplodnaviria</taxon>
        <taxon>Heunggongvirae</taxon>
        <taxon>Uroviricota</taxon>
        <taxon>Caudoviricetes</taxon>
    </lineage>
</organism>
<sequence>MAGSGFSRNNTPQYGGLYKTPAGKTTAAAGAGGAIPRVQAPAVSVPNDPPVDLAGLGGLLYFMGQGAPAYMSVSVPDPQYQRQGTAQQAAEGSAQMTPEDKAAMERSGLRPEYGLHLNRTLYMPYTGATVPPGTNPTYYDRNGNTMPGPEAGWLERTAYNLKKWF</sequence>
<protein>
    <submittedName>
        <fullName evidence="2">Uncharacterized protein</fullName>
    </submittedName>
</protein>
<evidence type="ECO:0000313" key="2">
    <source>
        <dbReference type="EMBL" id="DAD73970.1"/>
    </source>
</evidence>
<feature type="compositionally biased region" description="Polar residues" evidence="1">
    <location>
        <begin position="80"/>
        <end position="96"/>
    </location>
</feature>
<evidence type="ECO:0000256" key="1">
    <source>
        <dbReference type="SAM" id="MobiDB-lite"/>
    </source>
</evidence>
<name>A0A8S5LVP4_9CAUD</name>
<proteinExistence type="predicted"/>
<reference evidence="2" key="1">
    <citation type="journal article" date="2021" name="Proc. Natl. Acad. Sci. U.S.A.">
        <title>A Catalog of Tens of Thousands of Viruses from Human Metagenomes Reveals Hidden Associations with Chronic Diseases.</title>
        <authorList>
            <person name="Tisza M.J."/>
            <person name="Buck C.B."/>
        </authorList>
    </citation>
    <scope>NUCLEOTIDE SEQUENCE</scope>
    <source>
        <strain evidence="2">Ctc5632</strain>
    </source>
</reference>
<accession>A0A8S5LVP4</accession>